<accession>A0A0F8XQ65</accession>
<gene>
    <name evidence="1" type="ORF">LCGC14_2916780</name>
</gene>
<evidence type="ECO:0000313" key="1">
    <source>
        <dbReference type="EMBL" id="KKK71152.1"/>
    </source>
</evidence>
<dbReference type="EMBL" id="LAZR01057863">
    <property type="protein sequence ID" value="KKK71152.1"/>
    <property type="molecule type" value="Genomic_DNA"/>
</dbReference>
<dbReference type="AlphaFoldDB" id="A0A0F8XQ65"/>
<reference evidence="1" key="1">
    <citation type="journal article" date="2015" name="Nature">
        <title>Complex archaea that bridge the gap between prokaryotes and eukaryotes.</title>
        <authorList>
            <person name="Spang A."/>
            <person name="Saw J.H."/>
            <person name="Jorgensen S.L."/>
            <person name="Zaremba-Niedzwiedzka K."/>
            <person name="Martijn J."/>
            <person name="Lind A.E."/>
            <person name="van Eijk R."/>
            <person name="Schleper C."/>
            <person name="Guy L."/>
            <person name="Ettema T.J."/>
        </authorList>
    </citation>
    <scope>NUCLEOTIDE SEQUENCE</scope>
</reference>
<name>A0A0F8XQ65_9ZZZZ</name>
<comment type="caution">
    <text evidence="1">The sequence shown here is derived from an EMBL/GenBank/DDBJ whole genome shotgun (WGS) entry which is preliminary data.</text>
</comment>
<sequence length="107" mass="11486">MVAAGKDDGKMNVGILGFAHSHVCNYCGQWKLHPDLGVAVVVARDEPAHSKTPHRRRLLEYLTGDNGVPAEAAGYFEKLPEGMEIGEGDKAGMEKLAEAMHAIHAPP</sequence>
<feature type="non-terminal residue" evidence="1">
    <location>
        <position position="107"/>
    </location>
</feature>
<proteinExistence type="predicted"/>
<organism evidence="1">
    <name type="scientific">marine sediment metagenome</name>
    <dbReference type="NCBI Taxonomy" id="412755"/>
    <lineage>
        <taxon>unclassified sequences</taxon>
        <taxon>metagenomes</taxon>
        <taxon>ecological metagenomes</taxon>
    </lineage>
</organism>
<protein>
    <submittedName>
        <fullName evidence="1">Uncharacterized protein</fullName>
    </submittedName>
</protein>